<dbReference type="Pfam" id="PF02357">
    <property type="entry name" value="NusG"/>
    <property type="match status" value="1"/>
</dbReference>
<evidence type="ECO:0000256" key="1">
    <source>
        <dbReference type="ARBA" id="ARBA00023163"/>
    </source>
</evidence>
<feature type="domain" description="NusG-like N-terminal" evidence="2">
    <location>
        <begin position="19"/>
        <end position="79"/>
    </location>
</feature>
<dbReference type="Gene3D" id="3.30.70.940">
    <property type="entry name" value="NusG, N-terminal domain"/>
    <property type="match status" value="1"/>
</dbReference>
<dbReference type="SUPFAM" id="SSF82679">
    <property type="entry name" value="N-utilization substance G protein NusG, N-terminal domain"/>
    <property type="match status" value="1"/>
</dbReference>
<dbReference type="InterPro" id="IPR006645">
    <property type="entry name" value="NGN-like_dom"/>
</dbReference>
<accession>A0ABV2NMZ4</accession>
<organism evidence="3 4">
    <name type="scientific">Methylobacterium radiotolerans</name>
    <dbReference type="NCBI Taxonomy" id="31998"/>
    <lineage>
        <taxon>Bacteria</taxon>
        <taxon>Pseudomonadati</taxon>
        <taxon>Pseudomonadota</taxon>
        <taxon>Alphaproteobacteria</taxon>
        <taxon>Hyphomicrobiales</taxon>
        <taxon>Methylobacteriaceae</taxon>
        <taxon>Methylobacterium</taxon>
    </lineage>
</organism>
<sequence length="194" mass="22231">MSRRQAAFAQAAGEPNPLTWHVAVTNYGCELRVREQMAERGIDTIIPMVRFWRVKNRQRSVAERPLMARTVIFGIDHSTQSLMDREMGHEWVGEGEDRRLVPTGRTGRLIPIRGLERIARGTDDCWAVMPEAQAFKLRFSILRGDFDATLRQSNPAWELPPMIQWLLERGEIPRDGVLTHKEARRRGLNFSAAA</sequence>
<keyword evidence="4" id="KW-1185">Reference proteome</keyword>
<dbReference type="Proteomes" id="UP001549119">
    <property type="component" value="Unassembled WGS sequence"/>
</dbReference>
<dbReference type="RefSeq" id="WP_209650647.1">
    <property type="nucleotide sequence ID" value="NZ_JBEPNV010000001.1"/>
</dbReference>
<evidence type="ECO:0000313" key="4">
    <source>
        <dbReference type="Proteomes" id="UP001549119"/>
    </source>
</evidence>
<evidence type="ECO:0000259" key="2">
    <source>
        <dbReference type="Pfam" id="PF02357"/>
    </source>
</evidence>
<comment type="caution">
    <text evidence="3">The sequence shown here is derived from an EMBL/GenBank/DDBJ whole genome shotgun (WGS) entry which is preliminary data.</text>
</comment>
<proteinExistence type="predicted"/>
<protein>
    <recommendedName>
        <fullName evidence="2">NusG-like N-terminal domain-containing protein</fullName>
    </recommendedName>
</protein>
<gene>
    <name evidence="3" type="ORF">ABIC20_005190</name>
</gene>
<keyword evidence="1" id="KW-0804">Transcription</keyword>
<evidence type="ECO:0000313" key="3">
    <source>
        <dbReference type="EMBL" id="MET3867881.1"/>
    </source>
</evidence>
<dbReference type="EMBL" id="JBEPNW010000002">
    <property type="protein sequence ID" value="MET3867881.1"/>
    <property type="molecule type" value="Genomic_DNA"/>
</dbReference>
<reference evidence="3 4" key="1">
    <citation type="submission" date="2024-06" db="EMBL/GenBank/DDBJ databases">
        <title>Genomics of switchgrass bacterial isolates.</title>
        <authorList>
            <person name="Shade A."/>
        </authorList>
    </citation>
    <scope>NUCLEOTIDE SEQUENCE [LARGE SCALE GENOMIC DNA]</scope>
    <source>
        <strain evidence="3 4">PvP084</strain>
    </source>
</reference>
<name>A0ABV2NMZ4_9HYPH</name>
<dbReference type="InterPro" id="IPR036735">
    <property type="entry name" value="NGN_dom_sf"/>
</dbReference>